<dbReference type="Gene3D" id="1.10.3460.10">
    <property type="entry name" value="Chlorophyll a/b binding protein domain"/>
    <property type="match status" value="1"/>
</dbReference>
<keyword evidence="9" id="KW-0148">Chlorophyll</keyword>
<sequence length="234" mass="25442">MKIFSVFFAASLGSAAAFQATTKANKKVSELKAFEDELGAQAPLGFFDPLGLVADADESKFNRLRFVELKHGRISMLAIVGHLVTTGNVRLPGDIDFQGTSFADIPSGLAALEKIPPAGIAQIVAFIGFLELFVMKDVTGSGEFVGALSLFDSPLQSPQQFLTVSFVLTGDFRNDFFDLGWDKFSPEEQERKRAIELNNGRAAQMGILALMVHEKLDGNPYVINSLLGYPVDFN</sequence>
<dbReference type="GO" id="GO:0009507">
    <property type="term" value="C:chloroplast"/>
    <property type="evidence" value="ECO:0007669"/>
    <property type="project" value="UniProtKB-SubCell"/>
</dbReference>
<feature type="binding site" evidence="9">
    <location>
        <position position="73"/>
    </location>
    <ligand>
        <name>chlorophyll a</name>
        <dbReference type="ChEBI" id="CHEBI:58416"/>
        <label>1</label>
    </ligand>
</feature>
<comment type="function">
    <text evidence="1">The light-harvesting complex (LHC) functions as a light receptor, it captures and delivers excitation energy to photosystems with which it is closely associated. Energy is transferred from the carotenoid and chlorophyll C (or B) to chlorophyll A and the photosynthetic reaction centers where it is used to synthesize ATP and reducing power.</text>
</comment>
<evidence type="ECO:0000313" key="11">
    <source>
        <dbReference type="EMBL" id="GAX24401.1"/>
    </source>
</evidence>
<dbReference type="AlphaFoldDB" id="A0A1Z5KE96"/>
<organism evidence="11 12">
    <name type="scientific">Fistulifera solaris</name>
    <name type="common">Oleaginous diatom</name>
    <dbReference type="NCBI Taxonomy" id="1519565"/>
    <lineage>
        <taxon>Eukaryota</taxon>
        <taxon>Sar</taxon>
        <taxon>Stramenopiles</taxon>
        <taxon>Ochrophyta</taxon>
        <taxon>Bacillariophyta</taxon>
        <taxon>Bacillariophyceae</taxon>
        <taxon>Bacillariophycidae</taxon>
        <taxon>Naviculales</taxon>
        <taxon>Naviculaceae</taxon>
        <taxon>Fistulifera</taxon>
    </lineage>
</organism>
<evidence type="ECO:0000256" key="3">
    <source>
        <dbReference type="ARBA" id="ARBA00005933"/>
    </source>
</evidence>
<feature type="chain" id="PRO_5012261287" evidence="10">
    <location>
        <begin position="18"/>
        <end position="234"/>
    </location>
</feature>
<accession>A0A1Z5KE96</accession>
<feature type="binding site" evidence="9">
    <location>
        <position position="68"/>
    </location>
    <ligand>
        <name>chlorophyll a</name>
        <dbReference type="ChEBI" id="CHEBI:58416"/>
        <label>1</label>
    </ligand>
</feature>
<name>A0A1Z5KE96_FISSO</name>
<dbReference type="SUPFAM" id="SSF103511">
    <property type="entry name" value="Chlorophyll a-b binding protein"/>
    <property type="match status" value="1"/>
</dbReference>
<comment type="similarity">
    <text evidence="3">Belongs to the fucoxanthin chlorophyll protein family.</text>
</comment>
<dbReference type="GO" id="GO:0030076">
    <property type="term" value="C:light-harvesting complex"/>
    <property type="evidence" value="ECO:0007669"/>
    <property type="project" value="UniProtKB-KW"/>
</dbReference>
<keyword evidence="9" id="KW-0157">Chromophore</keyword>
<evidence type="ECO:0000256" key="8">
    <source>
        <dbReference type="ARBA" id="ARBA00044011"/>
    </source>
</evidence>
<dbReference type="InParanoid" id="A0A1Z5KE96"/>
<dbReference type="GO" id="GO:0016168">
    <property type="term" value="F:chlorophyll binding"/>
    <property type="evidence" value="ECO:0007669"/>
    <property type="project" value="UniProtKB-KW"/>
</dbReference>
<evidence type="ECO:0000313" key="12">
    <source>
        <dbReference type="Proteomes" id="UP000198406"/>
    </source>
</evidence>
<feature type="signal peptide" evidence="10">
    <location>
        <begin position="1"/>
        <end position="17"/>
    </location>
</feature>
<dbReference type="GO" id="GO:0016020">
    <property type="term" value="C:membrane"/>
    <property type="evidence" value="ECO:0007669"/>
    <property type="project" value="InterPro"/>
</dbReference>
<dbReference type="Proteomes" id="UP000198406">
    <property type="component" value="Unassembled WGS sequence"/>
</dbReference>
<evidence type="ECO:0000256" key="6">
    <source>
        <dbReference type="ARBA" id="ARBA00022640"/>
    </source>
</evidence>
<keyword evidence="12" id="KW-1185">Reference proteome</keyword>
<proteinExistence type="inferred from homology"/>
<keyword evidence="7" id="KW-0437">Light-harvesting polypeptide</keyword>
<evidence type="ECO:0000256" key="5">
    <source>
        <dbReference type="ARBA" id="ARBA00022531"/>
    </source>
</evidence>
<evidence type="ECO:0000256" key="4">
    <source>
        <dbReference type="ARBA" id="ARBA00022528"/>
    </source>
</evidence>
<comment type="subcellular location">
    <subcellularLocation>
        <location evidence="2">Plastid</location>
        <location evidence="2">Chloroplast</location>
    </subcellularLocation>
</comment>
<keyword evidence="4" id="KW-0150">Chloroplast</keyword>
<evidence type="ECO:0000256" key="9">
    <source>
        <dbReference type="PIRSR" id="PIRSR601344-1"/>
    </source>
</evidence>
<evidence type="ECO:0000256" key="7">
    <source>
        <dbReference type="ARBA" id="ARBA00023243"/>
    </source>
</evidence>
<keyword evidence="10" id="KW-0732">Signal</keyword>
<evidence type="ECO:0000256" key="10">
    <source>
        <dbReference type="SAM" id="SignalP"/>
    </source>
</evidence>
<dbReference type="InterPro" id="IPR022796">
    <property type="entry name" value="Chloroa_b-bind"/>
</dbReference>
<evidence type="ECO:0000256" key="2">
    <source>
        <dbReference type="ARBA" id="ARBA00004229"/>
    </source>
</evidence>
<dbReference type="EMBL" id="BDSP01000207">
    <property type="protein sequence ID" value="GAX24401.1"/>
    <property type="molecule type" value="Genomic_DNA"/>
</dbReference>
<reference evidence="11 12" key="1">
    <citation type="journal article" date="2015" name="Plant Cell">
        <title>Oil accumulation by the oleaginous diatom Fistulifera solaris as revealed by the genome and transcriptome.</title>
        <authorList>
            <person name="Tanaka T."/>
            <person name="Maeda Y."/>
            <person name="Veluchamy A."/>
            <person name="Tanaka M."/>
            <person name="Abida H."/>
            <person name="Marechal E."/>
            <person name="Bowler C."/>
            <person name="Muto M."/>
            <person name="Sunaga Y."/>
            <person name="Tanaka M."/>
            <person name="Yoshino T."/>
            <person name="Taniguchi T."/>
            <person name="Fukuda Y."/>
            <person name="Nemoto M."/>
            <person name="Matsumoto M."/>
            <person name="Wong P.S."/>
            <person name="Aburatani S."/>
            <person name="Fujibuchi W."/>
        </authorList>
    </citation>
    <scope>NUCLEOTIDE SEQUENCE [LARGE SCALE GENOMIC DNA]</scope>
    <source>
        <strain evidence="11 12">JPCC DA0580</strain>
    </source>
</reference>
<dbReference type="OrthoDB" id="423598at2759"/>
<comment type="caution">
    <text evidence="11">The sequence shown here is derived from an EMBL/GenBank/DDBJ whole genome shotgun (WGS) entry which is preliminary data.</text>
</comment>
<dbReference type="PANTHER" id="PTHR21649">
    <property type="entry name" value="CHLOROPHYLL A/B BINDING PROTEIN"/>
    <property type="match status" value="1"/>
</dbReference>
<dbReference type="Pfam" id="PF00504">
    <property type="entry name" value="Chloroa_b-bind"/>
    <property type="match status" value="1"/>
</dbReference>
<dbReference type="InterPro" id="IPR001344">
    <property type="entry name" value="Chloro_AB-bd_pln"/>
</dbReference>
<dbReference type="GO" id="GO:0009765">
    <property type="term" value="P:photosynthesis, light harvesting"/>
    <property type="evidence" value="ECO:0007669"/>
    <property type="project" value="InterPro"/>
</dbReference>
<protein>
    <submittedName>
        <fullName evidence="11">Uncharacterized protein</fullName>
    </submittedName>
</protein>
<evidence type="ECO:0000256" key="1">
    <source>
        <dbReference type="ARBA" id="ARBA00004022"/>
    </source>
</evidence>
<comment type="subunit">
    <text evidence="8">The LHC complex of chromophytic algae is composed of fucoxanthin, chlorophyll A and C bound non-covalently by fucoxanthin chlorophyll proteins (FCPs). The ratio of the pigments in LHC; fucoxanthin: chlorophyll C: chlorophyll A; (0.6-1): (0.1-0.3): (1).</text>
</comment>
<keyword evidence="5" id="KW-0602">Photosynthesis</keyword>
<keyword evidence="6" id="KW-0934">Plastid</keyword>
<gene>
    <name evidence="11" type="ORF">FisN_4Lh536</name>
</gene>